<accession>A0A2J6SK36</accession>
<reference evidence="1 2" key="1">
    <citation type="submission" date="2016-04" db="EMBL/GenBank/DDBJ databases">
        <title>A degradative enzymes factory behind the ericoid mycorrhizal symbiosis.</title>
        <authorList>
            <consortium name="DOE Joint Genome Institute"/>
            <person name="Martino E."/>
            <person name="Morin E."/>
            <person name="Grelet G."/>
            <person name="Kuo A."/>
            <person name="Kohler A."/>
            <person name="Daghino S."/>
            <person name="Barry K."/>
            <person name="Choi C."/>
            <person name="Cichocki N."/>
            <person name="Clum A."/>
            <person name="Copeland A."/>
            <person name="Hainaut M."/>
            <person name="Haridas S."/>
            <person name="Labutti K."/>
            <person name="Lindquist E."/>
            <person name="Lipzen A."/>
            <person name="Khouja H.-R."/>
            <person name="Murat C."/>
            <person name="Ohm R."/>
            <person name="Olson A."/>
            <person name="Spatafora J."/>
            <person name="Veneault-Fourrey C."/>
            <person name="Henrissat B."/>
            <person name="Grigoriev I."/>
            <person name="Martin F."/>
            <person name="Perotto S."/>
        </authorList>
    </citation>
    <scope>NUCLEOTIDE SEQUENCE [LARGE SCALE GENOMIC DNA]</scope>
    <source>
        <strain evidence="1 2">E</strain>
    </source>
</reference>
<evidence type="ECO:0000313" key="1">
    <source>
        <dbReference type="EMBL" id="PMD51115.1"/>
    </source>
</evidence>
<feature type="non-terminal residue" evidence="1">
    <location>
        <position position="1"/>
    </location>
</feature>
<dbReference type="RefSeq" id="XP_024728019.1">
    <property type="nucleotide sequence ID" value="XM_024881672.1"/>
</dbReference>
<dbReference type="InParanoid" id="A0A2J6SK36"/>
<dbReference type="GeneID" id="36589749"/>
<proteinExistence type="predicted"/>
<gene>
    <name evidence="1" type="ORF">K444DRAFT_620278</name>
</gene>
<dbReference type="EMBL" id="KZ613912">
    <property type="protein sequence ID" value="PMD51115.1"/>
    <property type="molecule type" value="Genomic_DNA"/>
</dbReference>
<name>A0A2J6SK36_9HELO</name>
<dbReference type="Proteomes" id="UP000235371">
    <property type="component" value="Unassembled WGS sequence"/>
</dbReference>
<evidence type="ECO:0000313" key="2">
    <source>
        <dbReference type="Proteomes" id="UP000235371"/>
    </source>
</evidence>
<protein>
    <submittedName>
        <fullName evidence="1">Uncharacterized protein</fullName>
    </submittedName>
</protein>
<sequence>GIRDRYNRLVPTYNRNYNPYEPPPEDRYPDYFPYTSGEPLYDNRPIIIIRLPRKHVITGASKRKRTAWATIILNFPKAGNSTIIVTLSKIPKITSLPNTFSITREIYGEYSMEVIVYKL</sequence>
<dbReference type="AlphaFoldDB" id="A0A2J6SK36"/>
<keyword evidence="2" id="KW-1185">Reference proteome</keyword>
<dbReference type="OrthoDB" id="3575984at2759"/>
<organism evidence="1 2">
    <name type="scientific">Hyaloscypha bicolor E</name>
    <dbReference type="NCBI Taxonomy" id="1095630"/>
    <lineage>
        <taxon>Eukaryota</taxon>
        <taxon>Fungi</taxon>
        <taxon>Dikarya</taxon>
        <taxon>Ascomycota</taxon>
        <taxon>Pezizomycotina</taxon>
        <taxon>Leotiomycetes</taxon>
        <taxon>Helotiales</taxon>
        <taxon>Hyaloscyphaceae</taxon>
        <taxon>Hyaloscypha</taxon>
        <taxon>Hyaloscypha bicolor</taxon>
    </lineage>
</organism>